<dbReference type="Proteomes" id="UP000270021">
    <property type="component" value="Chromosome"/>
</dbReference>
<protein>
    <submittedName>
        <fullName evidence="8">PTS glucose transporter subunit IIA</fullName>
    </submittedName>
</protein>
<dbReference type="PANTHER" id="PTHR45008">
    <property type="entry name" value="PTS SYSTEM GLUCOSE-SPECIFIC EIIA COMPONENT"/>
    <property type="match status" value="1"/>
</dbReference>
<dbReference type="Gene3D" id="2.70.70.10">
    <property type="entry name" value="Glucose Permease (Domain IIA)"/>
    <property type="match status" value="1"/>
</dbReference>
<dbReference type="GO" id="GO:0009401">
    <property type="term" value="P:phosphoenolpyruvate-dependent sugar phosphotransferase system"/>
    <property type="evidence" value="ECO:0007669"/>
    <property type="project" value="UniProtKB-KW"/>
</dbReference>
<evidence type="ECO:0000256" key="4">
    <source>
        <dbReference type="ARBA" id="ARBA00022679"/>
    </source>
</evidence>
<dbReference type="PROSITE" id="PS51093">
    <property type="entry name" value="PTS_EIIA_TYPE_1"/>
    <property type="match status" value="1"/>
</dbReference>
<organism evidence="8 9">
    <name type="scientific">Flaviflexus salsibiostraticola</name>
    <dbReference type="NCBI Taxonomy" id="1282737"/>
    <lineage>
        <taxon>Bacteria</taxon>
        <taxon>Bacillati</taxon>
        <taxon>Actinomycetota</taxon>
        <taxon>Actinomycetes</taxon>
        <taxon>Actinomycetales</taxon>
        <taxon>Actinomycetaceae</taxon>
        <taxon>Flaviflexus</taxon>
    </lineage>
</organism>
<dbReference type="KEGG" id="fsl:EJO69_05250"/>
<dbReference type="Pfam" id="PF00358">
    <property type="entry name" value="PTS_EIIA_1"/>
    <property type="match status" value="1"/>
</dbReference>
<keyword evidence="6" id="KW-0418">Kinase</keyword>
<keyword evidence="4" id="KW-0808">Transferase</keyword>
<keyword evidence="2" id="KW-0813">Transport</keyword>
<dbReference type="RefSeq" id="WP_126039959.1">
    <property type="nucleotide sequence ID" value="NZ_CP034438.1"/>
</dbReference>
<proteinExistence type="predicted"/>
<feature type="domain" description="PTS EIIA type-1" evidence="7">
    <location>
        <begin position="19"/>
        <end position="116"/>
    </location>
</feature>
<evidence type="ECO:0000256" key="6">
    <source>
        <dbReference type="ARBA" id="ARBA00022777"/>
    </source>
</evidence>
<sequence>MNLHSPLSGTVLELESVPDPVFAQLLLGPGAAVEPDETGVVTVCSPVAGTVTAARAHAVIIGPCLVHAGIDTFKSDALTCLTEVGARVEVGTPLIEMDRARMGKLSSIILITLPEHEVGAWRQMAAPGTHVDLGSLLGTV</sequence>
<evidence type="ECO:0000256" key="5">
    <source>
        <dbReference type="ARBA" id="ARBA00022683"/>
    </source>
</evidence>
<accession>A0A3Q8WTI3</accession>
<keyword evidence="9" id="KW-1185">Reference proteome</keyword>
<dbReference type="GO" id="GO:0016301">
    <property type="term" value="F:kinase activity"/>
    <property type="evidence" value="ECO:0007669"/>
    <property type="project" value="UniProtKB-KW"/>
</dbReference>
<evidence type="ECO:0000256" key="3">
    <source>
        <dbReference type="ARBA" id="ARBA00022597"/>
    </source>
</evidence>
<evidence type="ECO:0000313" key="8">
    <source>
        <dbReference type="EMBL" id="AZN29780.1"/>
    </source>
</evidence>
<dbReference type="InterPro" id="IPR001127">
    <property type="entry name" value="PTS_EIIA_1_perm"/>
</dbReference>
<dbReference type="OrthoDB" id="9797715at2"/>
<evidence type="ECO:0000313" key="9">
    <source>
        <dbReference type="Proteomes" id="UP000270021"/>
    </source>
</evidence>
<dbReference type="EMBL" id="CP034438">
    <property type="protein sequence ID" value="AZN29780.1"/>
    <property type="molecule type" value="Genomic_DNA"/>
</dbReference>
<keyword evidence="5" id="KW-0598">Phosphotransferase system</keyword>
<keyword evidence="3 8" id="KW-0762">Sugar transport</keyword>
<dbReference type="SUPFAM" id="SSF51261">
    <property type="entry name" value="Duplicated hybrid motif"/>
    <property type="match status" value="1"/>
</dbReference>
<comment type="subcellular location">
    <subcellularLocation>
        <location evidence="1">Cytoplasm</location>
    </subcellularLocation>
</comment>
<dbReference type="PANTHER" id="PTHR45008:SF1">
    <property type="entry name" value="PTS SYSTEM GLUCOSE-SPECIFIC EIIA COMPONENT"/>
    <property type="match status" value="1"/>
</dbReference>
<gene>
    <name evidence="8" type="ORF">EJO69_05250</name>
</gene>
<dbReference type="InterPro" id="IPR050890">
    <property type="entry name" value="PTS_EIIA_component"/>
</dbReference>
<evidence type="ECO:0000259" key="7">
    <source>
        <dbReference type="PROSITE" id="PS51093"/>
    </source>
</evidence>
<dbReference type="AlphaFoldDB" id="A0A3Q8WTI3"/>
<evidence type="ECO:0000256" key="1">
    <source>
        <dbReference type="ARBA" id="ARBA00004496"/>
    </source>
</evidence>
<evidence type="ECO:0000256" key="2">
    <source>
        <dbReference type="ARBA" id="ARBA00022448"/>
    </source>
</evidence>
<dbReference type="InterPro" id="IPR011055">
    <property type="entry name" value="Dup_hybrid_motif"/>
</dbReference>
<reference evidence="8 9" key="1">
    <citation type="submission" date="2018-12" db="EMBL/GenBank/DDBJ databases">
        <title>Complete genome sequence of Flaviflexus salsibiostraticola KCTC 33148.</title>
        <authorList>
            <person name="Bae J.-W."/>
        </authorList>
    </citation>
    <scope>NUCLEOTIDE SEQUENCE [LARGE SCALE GENOMIC DNA]</scope>
    <source>
        <strain evidence="8 9">KCTC 33148</strain>
    </source>
</reference>
<dbReference type="GO" id="GO:0005737">
    <property type="term" value="C:cytoplasm"/>
    <property type="evidence" value="ECO:0007669"/>
    <property type="project" value="UniProtKB-SubCell"/>
</dbReference>
<name>A0A3Q8WTI3_9ACTO</name>